<dbReference type="Gene3D" id="3.30.2320.10">
    <property type="entry name" value="hypothetical protein PF0899 domain"/>
    <property type="match status" value="1"/>
</dbReference>
<dbReference type="InterPro" id="IPR054612">
    <property type="entry name" value="Phage_capsid-like_C"/>
</dbReference>
<dbReference type="SUPFAM" id="SSF56563">
    <property type="entry name" value="Major capsid protein gp5"/>
    <property type="match status" value="1"/>
</dbReference>
<keyword evidence="5" id="KW-1185">Reference proteome</keyword>
<evidence type="ECO:0000313" key="4">
    <source>
        <dbReference type="EMBL" id="BCT93528.1"/>
    </source>
</evidence>
<name>A0ABM7Q7Z0_9GAMM</name>
<sequence>MGMDDQAARVRRVRRTPDTTVPRPPQDLLQRSLPPARPPRSHSDADNRTLGQRAARPTGPHARPMAATWLRRGRDQPTNPKAAERRPFLFHKESNPMKSMQDLRITLADRRLRIDAAAEVGKLGLKFDFEAGNNVNGRSEMLARRADLRRVVNALSQATRELLDSTPATKWSADDQKSYDAKLNAVTYLHTEIDLISNMIDLEEWTPNGSSRAKHNAPELRDSNGQRVGSVLTTEMLATEHEIAARLNISNAGDTNLGDFFRGVAKMKSSEGIRAALSEGTDSAGGYTVPEVLMPRILSALVPASSLLTAGASLAVLGTDAKTFTLAGVDSIPTAAWRSEAGAVAESDPAFRAIVVTPRSLAFRFKVSRELLQDSPNIDEALQQAIAQAFAKEMDRAGLRGTGTAPEIRGLKNISGINTVTNGTNGASPTSYANFVSAWQEIVSDNAPAPRAAIMHPRDMAKFANLADSTGQPLRRPELLDTMRFVQTSQIPTNLTVGSSSDTSEIYVGDFSQFVFFLREGVSVQMLNELYAATGEIGFVCHARVDVAALYPQAFALVTGVRA</sequence>
<dbReference type="EMBL" id="AP024545">
    <property type="protein sequence ID" value="BCT93528.1"/>
    <property type="molecule type" value="Genomic_DNA"/>
</dbReference>
<feature type="domain" description="Phage capsid-like C-terminal" evidence="3">
    <location>
        <begin position="285"/>
        <end position="559"/>
    </location>
</feature>
<evidence type="ECO:0000313" key="5">
    <source>
        <dbReference type="Proteomes" id="UP000681317"/>
    </source>
</evidence>
<evidence type="ECO:0000259" key="3">
    <source>
        <dbReference type="Pfam" id="PF05065"/>
    </source>
</evidence>
<proteinExistence type="predicted"/>
<feature type="region of interest" description="Disordered" evidence="2">
    <location>
        <begin position="1"/>
        <end position="95"/>
    </location>
</feature>
<feature type="compositionally biased region" description="Basic and acidic residues" evidence="2">
    <location>
        <begin position="82"/>
        <end position="95"/>
    </location>
</feature>
<dbReference type="Pfam" id="PF05065">
    <property type="entry name" value="Phage_capsid"/>
    <property type="match status" value="1"/>
</dbReference>
<comment type="subcellular location">
    <subcellularLocation>
        <location evidence="1">Virion</location>
    </subcellularLocation>
</comment>
<dbReference type="NCBIfam" id="TIGR01554">
    <property type="entry name" value="major_cap_HK97"/>
    <property type="match status" value="1"/>
</dbReference>
<dbReference type="Gene3D" id="3.30.2400.10">
    <property type="entry name" value="Major capsid protein gp5"/>
    <property type="match status" value="1"/>
</dbReference>
<evidence type="ECO:0000256" key="1">
    <source>
        <dbReference type="ARBA" id="ARBA00004328"/>
    </source>
</evidence>
<evidence type="ECO:0000256" key="2">
    <source>
        <dbReference type="SAM" id="MobiDB-lite"/>
    </source>
</evidence>
<dbReference type="Proteomes" id="UP000681317">
    <property type="component" value="Chromosome"/>
</dbReference>
<protein>
    <recommendedName>
        <fullName evidence="3">Phage capsid-like C-terminal domain-containing protein</fullName>
    </recommendedName>
</protein>
<gene>
    <name evidence="4" type="ORF">LYSCAS_25520</name>
</gene>
<organism evidence="4 5">
    <name type="scientific">Noviluteimonas caseinilytica</name>
    <dbReference type="NCBI Taxonomy" id="2675101"/>
    <lineage>
        <taxon>Bacteria</taxon>
        <taxon>Pseudomonadati</taxon>
        <taxon>Pseudomonadota</taxon>
        <taxon>Gammaproteobacteria</taxon>
        <taxon>Lysobacterales</taxon>
        <taxon>Lysobacteraceae</taxon>
        <taxon>Noviluteimonas</taxon>
    </lineage>
</organism>
<reference evidence="4 5" key="1">
    <citation type="submission" date="2021-03" db="EMBL/GenBank/DDBJ databases">
        <title>Complete Genome Sequences of Two Lysobacter Strains Isolated from Sea Water (Lysobacter caseinilyticus) and Soil (Lysobacter helvus) in South Korea.</title>
        <authorList>
            <person name="Watanabe Y."/>
            <person name="Arakawa K."/>
        </authorList>
    </citation>
    <scope>NUCLEOTIDE SEQUENCE [LARGE SCALE GENOMIC DNA]</scope>
    <source>
        <strain evidence="4 5">KVB24</strain>
    </source>
</reference>
<dbReference type="InterPro" id="IPR024455">
    <property type="entry name" value="Phage_capsid"/>
</dbReference>
<accession>A0ABM7Q7Z0</accession>